<evidence type="ECO:0000256" key="4">
    <source>
        <dbReference type="ARBA" id="ARBA00022833"/>
    </source>
</evidence>
<comment type="caution">
    <text evidence="8">The sequence shown here is derived from an EMBL/GenBank/DDBJ whole genome shotgun (WGS) entry which is preliminary data.</text>
</comment>
<dbReference type="EMBL" id="CAKKNE010000006">
    <property type="protein sequence ID" value="CAH0379040.1"/>
    <property type="molecule type" value="Genomic_DNA"/>
</dbReference>
<evidence type="ECO:0000256" key="3">
    <source>
        <dbReference type="ARBA" id="ARBA00022786"/>
    </source>
</evidence>
<dbReference type="PROSITE" id="PS50089">
    <property type="entry name" value="ZF_RING_2"/>
    <property type="match status" value="1"/>
</dbReference>
<feature type="region of interest" description="Disordered" evidence="6">
    <location>
        <begin position="339"/>
        <end position="366"/>
    </location>
</feature>
<dbReference type="AlphaFoldDB" id="A0A8J2T2L8"/>
<sequence>MRCGAPAEPVLHEQGLRLRDALGDEMSASERLRRSLAASARETQPANAPTSVAALRREIAARGLDDSECVEKADLEAVLRHNDPGLLPVRELKRLIELHGGTVPDAVEKAEFARALRETLKNCPICLDEIGEASEDGWPAVVRCGACRGTFHRACASQHCLASADSGRLPPRCPTCPEAWPARTVKAALGPDAAAKARYNTAARGLNELRTRRRADNAATAAEMRGLGVRPCPTCGALVEKSDGGCDNMTCRCGAKFCFQCGALARNGVASCACAPGHAFLPHELVMNNYVPSLDAAVRAGQEFLGEALPGVASAIGEASAVIGGVAASLGAAALDAVQRATEPDRATPSRAPSRDYEDFSETRDV</sequence>
<evidence type="ECO:0000256" key="1">
    <source>
        <dbReference type="ARBA" id="ARBA00022723"/>
    </source>
</evidence>
<dbReference type="CDD" id="cd22584">
    <property type="entry name" value="Rcat_RBR_unk"/>
    <property type="match status" value="1"/>
</dbReference>
<evidence type="ECO:0000313" key="9">
    <source>
        <dbReference type="Proteomes" id="UP000789595"/>
    </source>
</evidence>
<dbReference type="Pfam" id="PF01485">
    <property type="entry name" value="IBR"/>
    <property type="match status" value="1"/>
</dbReference>
<evidence type="ECO:0000256" key="2">
    <source>
        <dbReference type="ARBA" id="ARBA00022771"/>
    </source>
</evidence>
<dbReference type="SMART" id="SM00647">
    <property type="entry name" value="IBR"/>
    <property type="match status" value="1"/>
</dbReference>
<proteinExistence type="predicted"/>
<keyword evidence="2 5" id="KW-0863">Zinc-finger</keyword>
<keyword evidence="3" id="KW-0833">Ubl conjugation pathway</keyword>
<keyword evidence="4" id="KW-0862">Zinc</keyword>
<dbReference type="InterPro" id="IPR013083">
    <property type="entry name" value="Znf_RING/FYVE/PHD"/>
</dbReference>
<dbReference type="PANTHER" id="PTHR11685">
    <property type="entry name" value="RBR FAMILY RING FINGER AND IBR DOMAIN-CONTAINING"/>
    <property type="match status" value="1"/>
</dbReference>
<feature type="compositionally biased region" description="Basic and acidic residues" evidence="6">
    <location>
        <begin position="342"/>
        <end position="366"/>
    </location>
</feature>
<name>A0A8J2T2L8_9STRA</name>
<dbReference type="Gene3D" id="1.20.120.1750">
    <property type="match status" value="1"/>
</dbReference>
<dbReference type="Gene3D" id="3.30.40.10">
    <property type="entry name" value="Zinc/RING finger domain, C3HC4 (zinc finger)"/>
    <property type="match status" value="1"/>
</dbReference>
<dbReference type="Proteomes" id="UP000789595">
    <property type="component" value="Unassembled WGS sequence"/>
</dbReference>
<evidence type="ECO:0000313" key="8">
    <source>
        <dbReference type="EMBL" id="CAH0379040.1"/>
    </source>
</evidence>
<organism evidence="8 9">
    <name type="scientific">Pelagomonas calceolata</name>
    <dbReference type="NCBI Taxonomy" id="35677"/>
    <lineage>
        <taxon>Eukaryota</taxon>
        <taxon>Sar</taxon>
        <taxon>Stramenopiles</taxon>
        <taxon>Ochrophyta</taxon>
        <taxon>Pelagophyceae</taxon>
        <taxon>Pelagomonadales</taxon>
        <taxon>Pelagomonadaceae</taxon>
        <taxon>Pelagomonas</taxon>
    </lineage>
</organism>
<dbReference type="OrthoDB" id="9977870at2759"/>
<evidence type="ECO:0000256" key="6">
    <source>
        <dbReference type="SAM" id="MobiDB-lite"/>
    </source>
</evidence>
<evidence type="ECO:0000259" key="7">
    <source>
        <dbReference type="PROSITE" id="PS50089"/>
    </source>
</evidence>
<accession>A0A8J2T2L8</accession>
<dbReference type="InterPro" id="IPR031127">
    <property type="entry name" value="E3_UB_ligase_RBR"/>
</dbReference>
<gene>
    <name evidence="8" type="ORF">PECAL_6P06400</name>
</gene>
<dbReference type="GO" id="GO:0008270">
    <property type="term" value="F:zinc ion binding"/>
    <property type="evidence" value="ECO:0007669"/>
    <property type="project" value="UniProtKB-KW"/>
</dbReference>
<dbReference type="InterPro" id="IPR002867">
    <property type="entry name" value="IBR_dom"/>
</dbReference>
<protein>
    <recommendedName>
        <fullName evidence="7">RING-type domain-containing protein</fullName>
    </recommendedName>
</protein>
<reference evidence="8" key="1">
    <citation type="submission" date="2021-11" db="EMBL/GenBank/DDBJ databases">
        <authorList>
            <consortium name="Genoscope - CEA"/>
            <person name="William W."/>
        </authorList>
    </citation>
    <scope>NUCLEOTIDE SEQUENCE</scope>
</reference>
<dbReference type="GO" id="GO:0004842">
    <property type="term" value="F:ubiquitin-protein transferase activity"/>
    <property type="evidence" value="ECO:0007669"/>
    <property type="project" value="InterPro"/>
</dbReference>
<feature type="domain" description="RING-type" evidence="7">
    <location>
        <begin position="123"/>
        <end position="176"/>
    </location>
</feature>
<evidence type="ECO:0000256" key="5">
    <source>
        <dbReference type="PROSITE-ProRule" id="PRU00175"/>
    </source>
</evidence>
<keyword evidence="1" id="KW-0479">Metal-binding</keyword>
<dbReference type="SUPFAM" id="SSF57850">
    <property type="entry name" value="RING/U-box"/>
    <property type="match status" value="2"/>
</dbReference>
<keyword evidence="9" id="KW-1185">Reference proteome</keyword>
<dbReference type="InterPro" id="IPR001841">
    <property type="entry name" value="Znf_RING"/>
</dbReference>
<dbReference type="GO" id="GO:0016567">
    <property type="term" value="P:protein ubiquitination"/>
    <property type="evidence" value="ECO:0007669"/>
    <property type="project" value="InterPro"/>
</dbReference>